<keyword evidence="2 6" id="KW-0812">Transmembrane</keyword>
<reference evidence="7 8" key="1">
    <citation type="submission" date="2024-03" db="EMBL/GenBank/DDBJ databases">
        <title>A high-quality draft genome sequence of Diaporthe vaccinii, a causative agent of upright dieback and viscid rot disease in cranberry plants.</title>
        <authorList>
            <person name="Sarrasin M."/>
            <person name="Lang B.F."/>
            <person name="Burger G."/>
        </authorList>
    </citation>
    <scope>NUCLEOTIDE SEQUENCE [LARGE SCALE GENOMIC DNA]</scope>
    <source>
        <strain evidence="7 8">IS7</strain>
    </source>
</reference>
<evidence type="ECO:0000256" key="4">
    <source>
        <dbReference type="ARBA" id="ARBA00023136"/>
    </source>
</evidence>
<evidence type="ECO:0000256" key="6">
    <source>
        <dbReference type="SAM" id="Phobius"/>
    </source>
</evidence>
<sequence length="515" mass="54762">MVSIGDVWSRPLADPSQNVKHYYNIFVAVAFFSVAQLLICAWDQPFWATGLEFPGQIIAMITVWLSVWASQVLFYEPGEGLDKLYQKFFKAPTEILNKHMSIGFTVPFLNLMSHSIANANQVGLLIAAFAVATLLNPVLWTSLFLVCYGLAKSGIRNQPSAAVIASFTTRNTVSDLIAKHFDTPTPTAGNGPRLGPLPIGAGDVATSILNAGIVSWGLKLFEYRHQIVSSAGFTVVVTSLLASLLNVVVWPLLVHAIGVRPASWDLSFAARSVTIALGGPALKSLGGDAGINAVGVVVNGICFQLVAGFFPGGNGFAAAARRFRKALVHDGWAGFVWNSRVDEQREMESLAPSPDCGRAPLEGHTGGGLQPSHDREMRYSSDATHVDEQRPDDQNDATGWGVTGTAANNNKKMMGDNVATEPKHNGDGLQAHEDVVPDPLSVVPTVAAGVTVGINAAAMGTAHLYEQNSHAAPYSALSMTIFGVFTVLLAVRGPMTEWLARAVGGGETEAAIMML</sequence>
<keyword evidence="8" id="KW-1185">Reference proteome</keyword>
<feature type="transmembrane region" description="Helical" evidence="6">
    <location>
        <begin position="199"/>
        <end position="218"/>
    </location>
</feature>
<comment type="subcellular location">
    <subcellularLocation>
        <location evidence="1">Membrane</location>
        <topology evidence="1">Multi-pass membrane protein</topology>
    </subcellularLocation>
</comment>
<dbReference type="PANTHER" id="PTHR30249">
    <property type="entry name" value="PUTATIVE SEROTONIN TRANSPORTER"/>
    <property type="match status" value="1"/>
</dbReference>
<organism evidence="7 8">
    <name type="scientific">Diaporthe vaccinii</name>
    <dbReference type="NCBI Taxonomy" id="105482"/>
    <lineage>
        <taxon>Eukaryota</taxon>
        <taxon>Fungi</taxon>
        <taxon>Dikarya</taxon>
        <taxon>Ascomycota</taxon>
        <taxon>Pezizomycotina</taxon>
        <taxon>Sordariomycetes</taxon>
        <taxon>Sordariomycetidae</taxon>
        <taxon>Diaporthales</taxon>
        <taxon>Diaporthaceae</taxon>
        <taxon>Diaporthe</taxon>
        <taxon>Diaporthe eres species complex</taxon>
    </lineage>
</organism>
<feature type="transmembrane region" description="Helical" evidence="6">
    <location>
        <begin position="22"/>
        <end position="41"/>
    </location>
</feature>
<feature type="transmembrane region" description="Helical" evidence="6">
    <location>
        <begin position="230"/>
        <end position="253"/>
    </location>
</feature>
<evidence type="ECO:0000313" key="8">
    <source>
        <dbReference type="Proteomes" id="UP001600888"/>
    </source>
</evidence>
<keyword evidence="3 6" id="KW-1133">Transmembrane helix</keyword>
<dbReference type="InterPro" id="IPR007300">
    <property type="entry name" value="CidB/LrgB"/>
</dbReference>
<feature type="compositionally biased region" description="Basic and acidic residues" evidence="5">
    <location>
        <begin position="372"/>
        <end position="393"/>
    </location>
</feature>
<gene>
    <name evidence="7" type="ORF">FJTKL_12728</name>
</gene>
<evidence type="ECO:0000256" key="5">
    <source>
        <dbReference type="SAM" id="MobiDB-lite"/>
    </source>
</evidence>
<evidence type="ECO:0008006" key="9">
    <source>
        <dbReference type="Google" id="ProtNLM"/>
    </source>
</evidence>
<evidence type="ECO:0000256" key="3">
    <source>
        <dbReference type="ARBA" id="ARBA00022989"/>
    </source>
</evidence>
<proteinExistence type="predicted"/>
<evidence type="ECO:0000256" key="2">
    <source>
        <dbReference type="ARBA" id="ARBA00022692"/>
    </source>
</evidence>
<feature type="transmembrane region" description="Helical" evidence="6">
    <location>
        <begin position="124"/>
        <end position="151"/>
    </location>
</feature>
<keyword evidence="4 6" id="KW-0472">Membrane</keyword>
<dbReference type="Proteomes" id="UP001600888">
    <property type="component" value="Unassembled WGS sequence"/>
</dbReference>
<protein>
    <recommendedName>
        <fullName evidence="9">LrgB-like protein</fullName>
    </recommendedName>
</protein>
<feature type="transmembrane region" description="Helical" evidence="6">
    <location>
        <begin position="471"/>
        <end position="491"/>
    </location>
</feature>
<dbReference type="EMBL" id="JBAWTH010000069">
    <property type="protein sequence ID" value="KAL2280112.1"/>
    <property type="molecule type" value="Genomic_DNA"/>
</dbReference>
<feature type="transmembrane region" description="Helical" evidence="6">
    <location>
        <begin position="53"/>
        <end position="75"/>
    </location>
</feature>
<accession>A0ABR4ECE7</accession>
<name>A0ABR4ECE7_9PEZI</name>
<dbReference type="Pfam" id="PF04172">
    <property type="entry name" value="LrgB"/>
    <property type="match status" value="2"/>
</dbReference>
<evidence type="ECO:0000256" key="1">
    <source>
        <dbReference type="ARBA" id="ARBA00004141"/>
    </source>
</evidence>
<evidence type="ECO:0000313" key="7">
    <source>
        <dbReference type="EMBL" id="KAL2280112.1"/>
    </source>
</evidence>
<comment type="caution">
    <text evidence="7">The sequence shown here is derived from an EMBL/GenBank/DDBJ whole genome shotgun (WGS) entry which is preliminary data.</text>
</comment>
<feature type="region of interest" description="Disordered" evidence="5">
    <location>
        <begin position="346"/>
        <end position="412"/>
    </location>
</feature>
<dbReference type="PANTHER" id="PTHR30249:SF0">
    <property type="entry name" value="PLASTIDAL GLYCOLATE_GLYCERATE TRANSLOCATOR 1, CHLOROPLASTIC"/>
    <property type="match status" value="1"/>
</dbReference>